<accession>A0A4Z2I0W7</accession>
<feature type="region of interest" description="Disordered" evidence="6">
    <location>
        <begin position="244"/>
        <end position="343"/>
    </location>
</feature>
<reference evidence="9 10" key="1">
    <citation type="submission" date="2019-03" db="EMBL/GenBank/DDBJ databases">
        <title>First draft genome of Liparis tanakae, snailfish: a comprehensive survey of snailfish specific genes.</title>
        <authorList>
            <person name="Kim W."/>
            <person name="Song I."/>
            <person name="Jeong J.-H."/>
            <person name="Kim D."/>
            <person name="Kim S."/>
            <person name="Ryu S."/>
            <person name="Song J.Y."/>
            <person name="Lee S.K."/>
        </authorList>
    </citation>
    <scope>NUCLEOTIDE SEQUENCE [LARGE SCALE GENOMIC DNA]</scope>
    <source>
        <tissue evidence="9">Muscle</tissue>
    </source>
</reference>
<protein>
    <submittedName>
        <fullName evidence="9">Anthrax toxin receptor 2</fullName>
    </submittedName>
</protein>
<keyword evidence="9" id="KW-0675">Receptor</keyword>
<feature type="compositionally biased region" description="Basic and acidic residues" evidence="6">
    <location>
        <begin position="296"/>
        <end position="316"/>
    </location>
</feature>
<proteinExistence type="predicted"/>
<dbReference type="PANTHER" id="PTHR16059">
    <property type="entry name" value="ANTHRAX TOXIN RECEPTOR"/>
    <property type="match status" value="1"/>
</dbReference>
<dbReference type="OrthoDB" id="10035766at2759"/>
<keyword evidence="2 7" id="KW-0812">Transmembrane</keyword>
<feature type="compositionally biased region" description="Basic and acidic residues" evidence="6">
    <location>
        <begin position="27"/>
        <end position="46"/>
    </location>
</feature>
<evidence type="ECO:0000256" key="1">
    <source>
        <dbReference type="ARBA" id="ARBA00004167"/>
    </source>
</evidence>
<evidence type="ECO:0000256" key="6">
    <source>
        <dbReference type="SAM" id="MobiDB-lite"/>
    </source>
</evidence>
<evidence type="ECO:0000256" key="5">
    <source>
        <dbReference type="ARBA" id="ARBA00023136"/>
    </source>
</evidence>
<feature type="transmembrane region" description="Helical" evidence="7">
    <location>
        <begin position="101"/>
        <end position="123"/>
    </location>
</feature>
<dbReference type="PANTHER" id="PTHR16059:SF13">
    <property type="entry name" value="ANTHRAX TOXIN RECEPTOR 2"/>
    <property type="match status" value="1"/>
</dbReference>
<keyword evidence="5 7" id="KW-0472">Membrane</keyword>
<keyword evidence="10" id="KW-1185">Reference proteome</keyword>
<feature type="compositionally biased region" description="Basic and acidic residues" evidence="6">
    <location>
        <begin position="259"/>
        <end position="284"/>
    </location>
</feature>
<feature type="region of interest" description="Disordered" evidence="6">
    <location>
        <begin position="202"/>
        <end position="225"/>
    </location>
</feature>
<evidence type="ECO:0000259" key="8">
    <source>
        <dbReference type="Pfam" id="PF05586"/>
    </source>
</evidence>
<evidence type="ECO:0000256" key="4">
    <source>
        <dbReference type="ARBA" id="ARBA00022989"/>
    </source>
</evidence>
<evidence type="ECO:0000256" key="7">
    <source>
        <dbReference type="SAM" id="Phobius"/>
    </source>
</evidence>
<dbReference type="GO" id="GO:0009986">
    <property type="term" value="C:cell surface"/>
    <property type="evidence" value="ECO:0007669"/>
    <property type="project" value="TreeGrafter"/>
</dbReference>
<feature type="region of interest" description="Disordered" evidence="6">
    <location>
        <begin position="136"/>
        <end position="157"/>
    </location>
</feature>
<evidence type="ECO:0000313" key="10">
    <source>
        <dbReference type="Proteomes" id="UP000314294"/>
    </source>
</evidence>
<feature type="region of interest" description="Disordered" evidence="6">
    <location>
        <begin position="20"/>
        <end position="50"/>
    </location>
</feature>
<comment type="subcellular location">
    <subcellularLocation>
        <location evidence="1">Membrane</location>
        <topology evidence="1">Single-pass membrane protein</topology>
    </subcellularLocation>
</comment>
<name>A0A4Z2I0W7_9TELE</name>
<evidence type="ECO:0000256" key="3">
    <source>
        <dbReference type="ARBA" id="ARBA00022729"/>
    </source>
</evidence>
<dbReference type="GO" id="GO:0004888">
    <property type="term" value="F:transmembrane signaling receptor activity"/>
    <property type="evidence" value="ECO:0007669"/>
    <property type="project" value="TreeGrafter"/>
</dbReference>
<sequence>MALWNSSGIRQNLCCSRPGCRGKRQRDKGTERQGDRETKGQRDKGTDTTSSCSLDLLKMKEQMNWTLCGSGTMDVLISLNHGKSFISSAYTISASTCSDGLVVLVVFLVLLLLLALALAWWFWPLCCTLVIKDPPPPPPPSRPPPPEPEPESKMKWPTVDASYYGGRGAGGIKRMEVRWGEKGSTEEGARLEKAKNAVVSVPEDAEEPVVRHPTPKAGPAAAAQNQNKWYTPIKWSEVRVGNLKPERTDLTIEGGESLRQVRGEEAREERGERREEKGEWREQVSKGGRRGGSEGGEWREESRGEGGVERRMESGGRKGGSKGGGSEKGGGGRGGGGGGGVEL</sequence>
<dbReference type="AlphaFoldDB" id="A0A4Z2I0W7"/>
<keyword evidence="4 7" id="KW-1133">Transmembrane helix</keyword>
<dbReference type="InterPro" id="IPR008399">
    <property type="entry name" value="Anthrax_toxin_rcpt_C"/>
</dbReference>
<dbReference type="EMBL" id="SRLO01000146">
    <property type="protein sequence ID" value="TNN71749.1"/>
    <property type="molecule type" value="Genomic_DNA"/>
</dbReference>
<evidence type="ECO:0000313" key="9">
    <source>
        <dbReference type="EMBL" id="TNN71749.1"/>
    </source>
</evidence>
<dbReference type="GO" id="GO:0005886">
    <property type="term" value="C:plasma membrane"/>
    <property type="evidence" value="ECO:0007669"/>
    <property type="project" value="TreeGrafter"/>
</dbReference>
<keyword evidence="3" id="KW-0732">Signal</keyword>
<feature type="compositionally biased region" description="Gly residues" evidence="6">
    <location>
        <begin position="317"/>
        <end position="343"/>
    </location>
</feature>
<comment type="caution">
    <text evidence="9">The sequence shown here is derived from an EMBL/GenBank/DDBJ whole genome shotgun (WGS) entry which is preliminary data.</text>
</comment>
<dbReference type="Proteomes" id="UP000314294">
    <property type="component" value="Unassembled WGS sequence"/>
</dbReference>
<gene>
    <name evidence="9" type="primary">ANTXR2_0</name>
    <name evidence="9" type="ORF">EYF80_018100</name>
</gene>
<feature type="compositionally biased region" description="Pro residues" evidence="6">
    <location>
        <begin position="136"/>
        <end position="147"/>
    </location>
</feature>
<evidence type="ECO:0000256" key="2">
    <source>
        <dbReference type="ARBA" id="ARBA00022692"/>
    </source>
</evidence>
<organism evidence="9 10">
    <name type="scientific">Liparis tanakae</name>
    <name type="common">Tanaka's snailfish</name>
    <dbReference type="NCBI Taxonomy" id="230148"/>
    <lineage>
        <taxon>Eukaryota</taxon>
        <taxon>Metazoa</taxon>
        <taxon>Chordata</taxon>
        <taxon>Craniata</taxon>
        <taxon>Vertebrata</taxon>
        <taxon>Euteleostomi</taxon>
        <taxon>Actinopterygii</taxon>
        <taxon>Neopterygii</taxon>
        <taxon>Teleostei</taxon>
        <taxon>Neoteleostei</taxon>
        <taxon>Acanthomorphata</taxon>
        <taxon>Eupercaria</taxon>
        <taxon>Perciformes</taxon>
        <taxon>Cottioidei</taxon>
        <taxon>Cottales</taxon>
        <taxon>Liparidae</taxon>
        <taxon>Liparis</taxon>
    </lineage>
</organism>
<dbReference type="Pfam" id="PF05586">
    <property type="entry name" value="Ant_C"/>
    <property type="match status" value="1"/>
</dbReference>
<feature type="domain" description="Anthrax toxin receptor C-terminal" evidence="8">
    <location>
        <begin position="177"/>
        <end position="234"/>
    </location>
</feature>